<dbReference type="Pfam" id="PF02080">
    <property type="entry name" value="TrkA_C"/>
    <property type="match status" value="1"/>
</dbReference>
<dbReference type="AlphaFoldDB" id="A0A517ZDS9"/>
<feature type="region of interest" description="Disordered" evidence="10">
    <location>
        <begin position="566"/>
        <end position="637"/>
    </location>
</feature>
<accession>A0A517ZDS9</accession>
<feature type="compositionally biased region" description="Low complexity" evidence="10">
    <location>
        <begin position="580"/>
        <end position="616"/>
    </location>
</feature>
<protein>
    <submittedName>
        <fullName evidence="13">K(+)/H(+) antiporter NhaP</fullName>
    </submittedName>
</protein>
<feature type="transmembrane region" description="Helical" evidence="11">
    <location>
        <begin position="93"/>
        <end position="113"/>
    </location>
</feature>
<dbReference type="GO" id="GO:1902600">
    <property type="term" value="P:proton transmembrane transport"/>
    <property type="evidence" value="ECO:0007669"/>
    <property type="project" value="InterPro"/>
</dbReference>
<evidence type="ECO:0000313" key="14">
    <source>
        <dbReference type="Proteomes" id="UP000320496"/>
    </source>
</evidence>
<comment type="subcellular location">
    <subcellularLocation>
        <location evidence="1">Cell membrane</location>
        <topology evidence="1">Multi-pass membrane protein</topology>
    </subcellularLocation>
</comment>
<dbReference type="NCBIfam" id="NF003715">
    <property type="entry name" value="PRK05326.1-2"/>
    <property type="match status" value="1"/>
</dbReference>
<dbReference type="Proteomes" id="UP000320496">
    <property type="component" value="Chromosome"/>
</dbReference>
<evidence type="ECO:0000256" key="3">
    <source>
        <dbReference type="ARBA" id="ARBA00022449"/>
    </source>
</evidence>
<dbReference type="GO" id="GO:0015297">
    <property type="term" value="F:antiporter activity"/>
    <property type="evidence" value="ECO:0007669"/>
    <property type="project" value="UniProtKB-KW"/>
</dbReference>
<feature type="transmembrane region" description="Helical" evidence="11">
    <location>
        <begin position="298"/>
        <end position="322"/>
    </location>
</feature>
<dbReference type="InterPro" id="IPR006153">
    <property type="entry name" value="Cation/H_exchanger_TM"/>
</dbReference>
<evidence type="ECO:0000256" key="2">
    <source>
        <dbReference type="ARBA" id="ARBA00022448"/>
    </source>
</evidence>
<dbReference type="InterPro" id="IPR038770">
    <property type="entry name" value="Na+/solute_symporter_sf"/>
</dbReference>
<feature type="transmembrane region" description="Helical" evidence="11">
    <location>
        <begin position="361"/>
        <end position="383"/>
    </location>
</feature>
<keyword evidence="5" id="KW-0630">Potassium</keyword>
<evidence type="ECO:0000256" key="11">
    <source>
        <dbReference type="SAM" id="Phobius"/>
    </source>
</evidence>
<dbReference type="GO" id="GO:0005886">
    <property type="term" value="C:plasma membrane"/>
    <property type="evidence" value="ECO:0007669"/>
    <property type="project" value="UniProtKB-SubCell"/>
</dbReference>
<name>A0A517ZDS9_9PLAN</name>
<dbReference type="KEGG" id="mri:Mal4_49580"/>
<feature type="transmembrane region" description="Helical" evidence="11">
    <location>
        <begin position="119"/>
        <end position="139"/>
    </location>
</feature>
<dbReference type="Gene3D" id="1.20.1530.20">
    <property type="match status" value="1"/>
</dbReference>
<gene>
    <name evidence="13" type="primary">nhaP</name>
    <name evidence="13" type="ORF">Mal4_49580</name>
</gene>
<dbReference type="SUPFAM" id="SSF116726">
    <property type="entry name" value="TrkA C-terminal domain-like"/>
    <property type="match status" value="1"/>
</dbReference>
<dbReference type="NCBIfam" id="NF003714">
    <property type="entry name" value="PRK05326.1-1"/>
    <property type="match status" value="1"/>
</dbReference>
<keyword evidence="3" id="KW-0050">Antiport</keyword>
<keyword evidence="6 11" id="KW-0812">Transmembrane</keyword>
<evidence type="ECO:0000256" key="7">
    <source>
        <dbReference type="ARBA" id="ARBA00022989"/>
    </source>
</evidence>
<dbReference type="Gene3D" id="3.30.70.1450">
    <property type="entry name" value="Regulator of K+ conductance, C-terminal domain"/>
    <property type="match status" value="1"/>
</dbReference>
<evidence type="ECO:0000256" key="10">
    <source>
        <dbReference type="SAM" id="MobiDB-lite"/>
    </source>
</evidence>
<dbReference type="PROSITE" id="PS51202">
    <property type="entry name" value="RCK_C"/>
    <property type="match status" value="1"/>
</dbReference>
<keyword evidence="2" id="KW-0813">Transport</keyword>
<dbReference type="Pfam" id="PF00999">
    <property type="entry name" value="Na_H_Exchanger"/>
    <property type="match status" value="1"/>
</dbReference>
<dbReference type="EMBL" id="CP036275">
    <property type="protein sequence ID" value="QDU40600.1"/>
    <property type="molecule type" value="Genomic_DNA"/>
</dbReference>
<dbReference type="PANTHER" id="PTHR32507">
    <property type="entry name" value="NA(+)/H(+) ANTIPORTER 1"/>
    <property type="match status" value="1"/>
</dbReference>
<feature type="transmembrane region" description="Helical" evidence="11">
    <location>
        <begin position="334"/>
        <end position="355"/>
    </location>
</feature>
<keyword evidence="5" id="KW-0633">Potassium transport</keyword>
<reference evidence="13 14" key="1">
    <citation type="submission" date="2019-02" db="EMBL/GenBank/DDBJ databases">
        <title>Deep-cultivation of Planctomycetes and their phenomic and genomic characterization uncovers novel biology.</title>
        <authorList>
            <person name="Wiegand S."/>
            <person name="Jogler M."/>
            <person name="Boedeker C."/>
            <person name="Pinto D."/>
            <person name="Vollmers J."/>
            <person name="Rivas-Marin E."/>
            <person name="Kohn T."/>
            <person name="Peeters S.H."/>
            <person name="Heuer A."/>
            <person name="Rast P."/>
            <person name="Oberbeckmann S."/>
            <person name="Bunk B."/>
            <person name="Jeske O."/>
            <person name="Meyerdierks A."/>
            <person name="Storesund J.E."/>
            <person name="Kallscheuer N."/>
            <person name="Luecker S."/>
            <person name="Lage O.M."/>
            <person name="Pohl T."/>
            <person name="Merkel B.J."/>
            <person name="Hornburger P."/>
            <person name="Mueller R.-W."/>
            <person name="Bruemmer F."/>
            <person name="Labrenz M."/>
            <person name="Spormann A.M."/>
            <person name="Op den Camp H."/>
            <person name="Overmann J."/>
            <person name="Amann R."/>
            <person name="Jetten M.S.M."/>
            <person name="Mascher T."/>
            <person name="Medema M.H."/>
            <person name="Devos D.P."/>
            <person name="Kaster A.-K."/>
            <person name="Ovreas L."/>
            <person name="Rohde M."/>
            <person name="Galperin M.Y."/>
            <person name="Jogler C."/>
        </authorList>
    </citation>
    <scope>NUCLEOTIDE SEQUENCE [LARGE SCALE GENOMIC DNA]</scope>
    <source>
        <strain evidence="13 14">Mal4</strain>
    </source>
</reference>
<evidence type="ECO:0000313" key="13">
    <source>
        <dbReference type="EMBL" id="QDU40600.1"/>
    </source>
</evidence>
<feature type="compositionally biased region" description="Basic and acidic residues" evidence="10">
    <location>
        <begin position="619"/>
        <end position="631"/>
    </location>
</feature>
<dbReference type="GO" id="GO:0006813">
    <property type="term" value="P:potassium ion transport"/>
    <property type="evidence" value="ECO:0007669"/>
    <property type="project" value="UniProtKB-KW"/>
</dbReference>
<proteinExistence type="predicted"/>
<evidence type="ECO:0000256" key="5">
    <source>
        <dbReference type="ARBA" id="ARBA00022538"/>
    </source>
</evidence>
<keyword evidence="9 11" id="KW-0472">Membrane</keyword>
<evidence type="ECO:0000256" key="9">
    <source>
        <dbReference type="ARBA" id="ARBA00023136"/>
    </source>
</evidence>
<dbReference type="RefSeq" id="WP_145371876.1">
    <property type="nucleotide sequence ID" value="NZ_CP036275.1"/>
</dbReference>
<feature type="transmembrane region" description="Helical" evidence="11">
    <location>
        <begin position="274"/>
        <end position="292"/>
    </location>
</feature>
<dbReference type="PANTHER" id="PTHR32507:SF7">
    <property type="entry name" value="K(+)_H(+) ANTIPORTER NHAP2"/>
    <property type="match status" value="1"/>
</dbReference>
<dbReference type="NCBIfam" id="NF003716">
    <property type="entry name" value="PRK05326.1-3"/>
    <property type="match status" value="1"/>
</dbReference>
<organism evidence="13 14">
    <name type="scientific">Maioricimonas rarisocia</name>
    <dbReference type="NCBI Taxonomy" id="2528026"/>
    <lineage>
        <taxon>Bacteria</taxon>
        <taxon>Pseudomonadati</taxon>
        <taxon>Planctomycetota</taxon>
        <taxon>Planctomycetia</taxon>
        <taxon>Planctomycetales</taxon>
        <taxon>Planctomycetaceae</taxon>
        <taxon>Maioricimonas</taxon>
    </lineage>
</organism>
<dbReference type="InterPro" id="IPR006037">
    <property type="entry name" value="RCK_C"/>
</dbReference>
<feature type="transmembrane region" description="Helical" evidence="11">
    <location>
        <begin position="241"/>
        <end position="262"/>
    </location>
</feature>
<keyword evidence="14" id="KW-1185">Reference proteome</keyword>
<feature type="transmembrane region" description="Helical" evidence="11">
    <location>
        <begin position="51"/>
        <end position="72"/>
    </location>
</feature>
<feature type="domain" description="RCK C-terminal" evidence="12">
    <location>
        <begin position="403"/>
        <end position="487"/>
    </location>
</feature>
<keyword evidence="4" id="KW-1003">Cell membrane</keyword>
<keyword evidence="8" id="KW-0406">Ion transport</keyword>
<evidence type="ECO:0000256" key="4">
    <source>
        <dbReference type="ARBA" id="ARBA00022475"/>
    </source>
</evidence>
<dbReference type="InterPro" id="IPR036721">
    <property type="entry name" value="RCK_C_sf"/>
</dbReference>
<keyword evidence="7 11" id="KW-1133">Transmembrane helix</keyword>
<evidence type="ECO:0000256" key="8">
    <source>
        <dbReference type="ARBA" id="ARBA00023065"/>
    </source>
</evidence>
<evidence type="ECO:0000259" key="12">
    <source>
        <dbReference type="PROSITE" id="PS51202"/>
    </source>
</evidence>
<dbReference type="GO" id="GO:0008324">
    <property type="term" value="F:monoatomic cation transmembrane transporter activity"/>
    <property type="evidence" value="ECO:0007669"/>
    <property type="project" value="InterPro"/>
</dbReference>
<evidence type="ECO:0000256" key="6">
    <source>
        <dbReference type="ARBA" id="ARBA00022692"/>
    </source>
</evidence>
<dbReference type="OrthoDB" id="9810759at2"/>
<evidence type="ECO:0000256" key="1">
    <source>
        <dbReference type="ARBA" id="ARBA00004651"/>
    </source>
</evidence>
<sequence length="637" mass="67496">MFLIDRILFVAGLLLLLSILSSKFSTRVGVPVLVLFLALGMLAGSEGIGGIAFENYGLAHAIGTAALALILFDGGLRTPFASVRLAWRPSASLATLGVLITSLITGLAAAVLLDLPWLHGMLLGSIVGSTDAAAIFAVLRSGGISLSRRLASILEIESGSNDPMAIFLTVGLIELVLGQANFGAGLLVLFLQQMLIGAVVGLAVGKLATLCVNHINLASAGLYPILATAAGLLAYGSAASLGGSGFLSVYLAGMLIGNSRIVLKRGIFLFHDGLAWLGQIAMFVMLGLLSFPSQLFEVAVPALGVATVLILVARPAAVFASLLPFRMPTREVTFVAWGGLKGAVPITLATFPLLLGVEGAMMMFNVVFFVVVVSALVQGWSLPACARWLGLERPPASEPPVSLEISSLRHVEGDIVDYFVGLDSRAAHRSVRDLPLPDDVVIAMITRGQHIVMPRGHTIIEPGDHVIVVLTPQNRHFVDRVFAPHLPGQSEDMPLESEFPLRGSVTMKTIRDLYCPDLDIPIEWTIDETIRRRLNSDPISLGSTLRTKDLAFHVREMDRDGRITRVGMVVCPRSSEKSPPDSSQSSESTPDSADAGPMAASAATTTSTPDESASTETETEARHESSPHRTPDASGND</sequence>